<organism evidence="2 3">
    <name type="scientific">Runella slithyformis (strain ATCC 29530 / DSM 19594 / LMG 11500 / NCIMB 11436 / LSU 4)</name>
    <dbReference type="NCBI Taxonomy" id="761193"/>
    <lineage>
        <taxon>Bacteria</taxon>
        <taxon>Pseudomonadati</taxon>
        <taxon>Bacteroidota</taxon>
        <taxon>Cytophagia</taxon>
        <taxon>Cytophagales</taxon>
        <taxon>Spirosomataceae</taxon>
        <taxon>Runella</taxon>
    </lineage>
</organism>
<feature type="transmembrane region" description="Helical" evidence="1">
    <location>
        <begin position="329"/>
        <end position="347"/>
    </location>
</feature>
<feature type="transmembrane region" description="Helical" evidence="1">
    <location>
        <begin position="294"/>
        <end position="317"/>
    </location>
</feature>
<feature type="transmembrane region" description="Helical" evidence="1">
    <location>
        <begin position="86"/>
        <end position="108"/>
    </location>
</feature>
<dbReference type="RefSeq" id="WP_013929622.1">
    <property type="nucleotide sequence ID" value="NC_015703.1"/>
</dbReference>
<reference evidence="3" key="1">
    <citation type="submission" date="2011-06" db="EMBL/GenBank/DDBJ databases">
        <title>The complete genome of chromosome of Runella slithyformis DSM 19594.</title>
        <authorList>
            <consortium name="US DOE Joint Genome Institute (JGI-PGF)"/>
            <person name="Lucas S."/>
            <person name="Han J."/>
            <person name="Lapidus A."/>
            <person name="Bruce D."/>
            <person name="Goodwin L."/>
            <person name="Pitluck S."/>
            <person name="Peters L."/>
            <person name="Kyrpides N."/>
            <person name="Mavromatis K."/>
            <person name="Ivanova N."/>
            <person name="Ovchinnikova G."/>
            <person name="Zhang X."/>
            <person name="Misra M."/>
            <person name="Detter J.C."/>
            <person name="Tapia R."/>
            <person name="Han C."/>
            <person name="Land M."/>
            <person name="Hauser L."/>
            <person name="Markowitz V."/>
            <person name="Cheng J.-F."/>
            <person name="Hugenholtz P."/>
            <person name="Woyke T."/>
            <person name="Wu D."/>
            <person name="Tindall B."/>
            <person name="Faehrich R."/>
            <person name="Brambilla E."/>
            <person name="Klenk H.-P."/>
            <person name="Eisen J.A."/>
        </authorList>
    </citation>
    <scope>NUCLEOTIDE SEQUENCE [LARGE SCALE GENOMIC DNA]</scope>
    <source>
        <strain evidence="3">ATCC 29530 / DSM 19594 / LMG 11500 / NCIMB 11436 / LSU 4</strain>
    </source>
</reference>
<feature type="transmembrane region" description="Helical" evidence="1">
    <location>
        <begin position="138"/>
        <end position="157"/>
    </location>
</feature>
<accession>A0A7U3ZN75</accession>
<feature type="transmembrane region" description="Helical" evidence="1">
    <location>
        <begin position="163"/>
        <end position="194"/>
    </location>
</feature>
<keyword evidence="1" id="KW-1133">Transmembrane helix</keyword>
<evidence type="ECO:0000256" key="1">
    <source>
        <dbReference type="SAM" id="Phobius"/>
    </source>
</evidence>
<protein>
    <submittedName>
        <fullName evidence="2">Uncharacterized protein</fullName>
    </submittedName>
</protein>
<keyword evidence="1" id="KW-0472">Membrane</keyword>
<feature type="transmembrane region" description="Helical" evidence="1">
    <location>
        <begin position="353"/>
        <end position="372"/>
    </location>
</feature>
<feature type="transmembrane region" description="Helical" evidence="1">
    <location>
        <begin position="259"/>
        <end position="279"/>
    </location>
</feature>
<feature type="transmembrane region" description="Helical" evidence="1">
    <location>
        <begin position="6"/>
        <end position="23"/>
    </location>
</feature>
<dbReference type="EMBL" id="CP002859">
    <property type="protein sequence ID" value="AEI50320.1"/>
    <property type="molecule type" value="Genomic_DNA"/>
</dbReference>
<gene>
    <name evidence="2" type="ordered locus">Runsl_3967</name>
</gene>
<dbReference type="AlphaFoldDB" id="A0A7U3ZN75"/>
<feature type="transmembrane region" description="Helical" evidence="1">
    <location>
        <begin position="201"/>
        <end position="217"/>
    </location>
</feature>
<sequence length="540" mass="63065">MNKRSLASLLVTFALIFVYYQLWNRYAINIPKWDDHAFKATILDFEKADNFRGKVYELYRQHNEHRVGLTRLIAVIDYKIFGQINYVHLMFFGNLALLVIWWLLTRFFKPLPGAVWYALPIAPFWFSLAFWENTFWGMAAVQNLWVVAWAVLTFWRLSRRDGYWWWALPMAFMGVFTSGNGLVILPLALGVLLLQKRWKTAGIWVAFSILSSVLYFWDYKSPPTDLSASGSISSFIRGFLLFCGSMFEGLPFGNFPFQMPLWFGALSLFVSISILLYILRSYWKHHFVLNEFDYFYLGGVAFALTTTCMVTYSRTGLGSDIMLMSRYKLYSALLISLNIAYLTRLVSPRFREVLTVTFVVGAAFLYACNQHYHLYDAILLRKYLITSGFNWRNDIVSSKTKPIYDPPKLFLEKIPLLKAGVPIGGKSCSENDTLLEVQQPDYRLYDLRDGGLYVYLSNEKYQYIFPTQQARKHSFRNFVNYNQFFIKGSTARIDAREVISGTYRVQWLHYDRKGKLYLENASCAIMTFRDVKKEIIKTNW</sequence>
<proteinExistence type="predicted"/>
<dbReference type="KEGG" id="rsi:Runsl_3967"/>
<evidence type="ECO:0000313" key="3">
    <source>
        <dbReference type="Proteomes" id="UP000000493"/>
    </source>
</evidence>
<evidence type="ECO:0000313" key="2">
    <source>
        <dbReference type="EMBL" id="AEI50320.1"/>
    </source>
</evidence>
<reference evidence="2 3" key="2">
    <citation type="journal article" date="2012" name="Stand. Genomic Sci.">
        <title>Complete genome sequence of the aquatic bacterium Runella slithyformis type strain (LSU 4(T)).</title>
        <authorList>
            <person name="Copeland A."/>
            <person name="Zhang X."/>
            <person name="Misra M."/>
            <person name="Lapidus A."/>
            <person name="Nolan M."/>
            <person name="Lucas S."/>
            <person name="Deshpande S."/>
            <person name="Cheng J.F."/>
            <person name="Tapia R."/>
            <person name="Goodwin L.A."/>
            <person name="Pitluck S."/>
            <person name="Liolios K."/>
            <person name="Pagani I."/>
            <person name="Ivanova N."/>
            <person name="Mikhailova N."/>
            <person name="Pati A."/>
            <person name="Chen A."/>
            <person name="Palaniappan K."/>
            <person name="Land M."/>
            <person name="Hauser L."/>
            <person name="Pan C."/>
            <person name="Jeffries C.D."/>
            <person name="Detter J.C."/>
            <person name="Brambilla E.M."/>
            <person name="Rohde M."/>
            <person name="Djao O.D."/>
            <person name="Goker M."/>
            <person name="Sikorski J."/>
            <person name="Tindall B.J."/>
            <person name="Woyke T."/>
            <person name="Bristow J."/>
            <person name="Eisen J.A."/>
            <person name="Markowitz V."/>
            <person name="Hugenholtz P."/>
            <person name="Kyrpides N.C."/>
            <person name="Klenk H.P."/>
            <person name="Mavromatis K."/>
        </authorList>
    </citation>
    <scope>NUCLEOTIDE SEQUENCE [LARGE SCALE GENOMIC DNA]</scope>
    <source>
        <strain evidence="3">ATCC 29530 / DSM 19594 / LMG 11500 / NCIMB 11436 / LSU 4</strain>
    </source>
</reference>
<feature type="transmembrane region" description="Helical" evidence="1">
    <location>
        <begin position="114"/>
        <end position="131"/>
    </location>
</feature>
<name>A0A7U3ZN75_RUNSL</name>
<keyword evidence="1" id="KW-0812">Transmembrane</keyword>
<keyword evidence="3" id="KW-1185">Reference proteome</keyword>
<dbReference type="Proteomes" id="UP000000493">
    <property type="component" value="Chromosome"/>
</dbReference>